<evidence type="ECO:0000256" key="1">
    <source>
        <dbReference type="ARBA" id="ARBA00001917"/>
    </source>
</evidence>
<dbReference type="AlphaFoldDB" id="A0A4Y7TIT2"/>
<dbReference type="PANTHER" id="PTHR43303">
    <property type="entry name" value="NADPH DEHYDROGENASE C23G7.10C-RELATED"/>
    <property type="match status" value="1"/>
</dbReference>
<evidence type="ECO:0000256" key="2">
    <source>
        <dbReference type="ARBA" id="ARBA00022630"/>
    </source>
</evidence>
<dbReference type="Gene3D" id="3.20.20.70">
    <property type="entry name" value="Aldolase class I"/>
    <property type="match status" value="1"/>
</dbReference>
<gene>
    <name evidence="7" type="ORF">FA13DRAFT_1789257</name>
</gene>
<proteinExistence type="predicted"/>
<evidence type="ECO:0000256" key="5">
    <source>
        <dbReference type="ARBA" id="ARBA00023002"/>
    </source>
</evidence>
<evidence type="ECO:0000313" key="8">
    <source>
        <dbReference type="Proteomes" id="UP000298030"/>
    </source>
</evidence>
<dbReference type="SUPFAM" id="SSF51395">
    <property type="entry name" value="FMN-linked oxidoreductases"/>
    <property type="match status" value="1"/>
</dbReference>
<sequence>MSPNNRNIAAKGIPYFTPAQDPPAGSAYATQPAGVPLPILFQPLKIRGVEFHNRIWVSPMCQYSAENGKMTEWHHAHLGGIIKRGPGLTIIEATSVVPEGRITPEDSGIWNDEQAAELAKIVTFAHSQSQKIAIQLAHAGRKASTAAPWITGDATASAEVGGWPDNVWAPSAVSFSEQYPNPKALTREGIQTVVQAFVDGAKRSLKAGFDVIEIHAAHGYLLNSFLSPASNKRTDEYGGNYDNRIRILLEVVDAVRRVIPETMPLFVRVSATEWLEESLPNEPSWKSEDTVRLAPILYEHGVDLLDVSTGGNHSAQKIKGGPAYQAPFARDVMKGIGAKEAIPDNRKAPAQGNGRLPRLLVATVGAITTGPLAEKLLEQGDADAVIVGRQFLRNPFTVWAWADELTAEGKEVSVKLPHQISWGFKGRHKRASDGHEDCKSTPEQCKKLGSCKV</sequence>
<evidence type="ECO:0000256" key="3">
    <source>
        <dbReference type="ARBA" id="ARBA00022643"/>
    </source>
</evidence>
<name>A0A4Y7TIT2_COPMI</name>
<dbReference type="STRING" id="71717.A0A4Y7TIT2"/>
<dbReference type="EMBL" id="QPFP01000010">
    <property type="protein sequence ID" value="TEB34070.1"/>
    <property type="molecule type" value="Genomic_DNA"/>
</dbReference>
<dbReference type="PANTHER" id="PTHR43303:SF4">
    <property type="entry name" value="NADPH DEHYDROGENASE C23G7.10C-RELATED"/>
    <property type="match status" value="1"/>
</dbReference>
<dbReference type="Pfam" id="PF00724">
    <property type="entry name" value="Oxidored_FMN"/>
    <property type="match status" value="1"/>
</dbReference>
<keyword evidence="5" id="KW-0560">Oxidoreductase</keyword>
<dbReference type="GO" id="GO:0003959">
    <property type="term" value="F:NADPH dehydrogenase activity"/>
    <property type="evidence" value="ECO:0007669"/>
    <property type="project" value="InterPro"/>
</dbReference>
<comment type="cofactor">
    <cofactor evidence="1">
        <name>FMN</name>
        <dbReference type="ChEBI" id="CHEBI:58210"/>
    </cofactor>
</comment>
<keyword evidence="2" id="KW-0285">Flavoprotein</keyword>
<dbReference type="InterPro" id="IPR013785">
    <property type="entry name" value="Aldolase_TIM"/>
</dbReference>
<keyword evidence="8" id="KW-1185">Reference proteome</keyword>
<dbReference type="InterPro" id="IPR044152">
    <property type="entry name" value="YqjM-like"/>
</dbReference>
<organism evidence="7 8">
    <name type="scientific">Coprinellus micaceus</name>
    <name type="common">Glistening ink-cap mushroom</name>
    <name type="synonym">Coprinus micaceus</name>
    <dbReference type="NCBI Taxonomy" id="71717"/>
    <lineage>
        <taxon>Eukaryota</taxon>
        <taxon>Fungi</taxon>
        <taxon>Dikarya</taxon>
        <taxon>Basidiomycota</taxon>
        <taxon>Agaricomycotina</taxon>
        <taxon>Agaricomycetes</taxon>
        <taxon>Agaricomycetidae</taxon>
        <taxon>Agaricales</taxon>
        <taxon>Agaricineae</taxon>
        <taxon>Psathyrellaceae</taxon>
        <taxon>Coprinellus</taxon>
    </lineage>
</organism>
<keyword evidence="3" id="KW-0288">FMN</keyword>
<reference evidence="7 8" key="1">
    <citation type="journal article" date="2019" name="Nat. Ecol. Evol.">
        <title>Megaphylogeny resolves global patterns of mushroom evolution.</title>
        <authorList>
            <person name="Varga T."/>
            <person name="Krizsan K."/>
            <person name="Foldi C."/>
            <person name="Dima B."/>
            <person name="Sanchez-Garcia M."/>
            <person name="Sanchez-Ramirez S."/>
            <person name="Szollosi G.J."/>
            <person name="Szarkandi J.G."/>
            <person name="Papp V."/>
            <person name="Albert L."/>
            <person name="Andreopoulos W."/>
            <person name="Angelini C."/>
            <person name="Antonin V."/>
            <person name="Barry K.W."/>
            <person name="Bougher N.L."/>
            <person name="Buchanan P."/>
            <person name="Buyck B."/>
            <person name="Bense V."/>
            <person name="Catcheside P."/>
            <person name="Chovatia M."/>
            <person name="Cooper J."/>
            <person name="Damon W."/>
            <person name="Desjardin D."/>
            <person name="Finy P."/>
            <person name="Geml J."/>
            <person name="Haridas S."/>
            <person name="Hughes K."/>
            <person name="Justo A."/>
            <person name="Karasinski D."/>
            <person name="Kautmanova I."/>
            <person name="Kiss B."/>
            <person name="Kocsube S."/>
            <person name="Kotiranta H."/>
            <person name="LaButti K.M."/>
            <person name="Lechner B.E."/>
            <person name="Liimatainen K."/>
            <person name="Lipzen A."/>
            <person name="Lukacs Z."/>
            <person name="Mihaltcheva S."/>
            <person name="Morgado L.N."/>
            <person name="Niskanen T."/>
            <person name="Noordeloos M.E."/>
            <person name="Ohm R.A."/>
            <person name="Ortiz-Santana B."/>
            <person name="Ovrebo C."/>
            <person name="Racz N."/>
            <person name="Riley R."/>
            <person name="Savchenko A."/>
            <person name="Shiryaev A."/>
            <person name="Soop K."/>
            <person name="Spirin V."/>
            <person name="Szebenyi C."/>
            <person name="Tomsovsky M."/>
            <person name="Tulloss R.E."/>
            <person name="Uehling J."/>
            <person name="Grigoriev I.V."/>
            <person name="Vagvolgyi C."/>
            <person name="Papp T."/>
            <person name="Martin F.M."/>
            <person name="Miettinen O."/>
            <person name="Hibbett D.S."/>
            <person name="Nagy L.G."/>
        </authorList>
    </citation>
    <scope>NUCLEOTIDE SEQUENCE [LARGE SCALE GENOMIC DNA]</scope>
    <source>
        <strain evidence="7 8">FP101781</strain>
    </source>
</reference>
<evidence type="ECO:0000259" key="6">
    <source>
        <dbReference type="Pfam" id="PF00724"/>
    </source>
</evidence>
<dbReference type="GO" id="GO:0050661">
    <property type="term" value="F:NADP binding"/>
    <property type="evidence" value="ECO:0007669"/>
    <property type="project" value="InterPro"/>
</dbReference>
<dbReference type="OrthoDB" id="72788at2759"/>
<dbReference type="InterPro" id="IPR001155">
    <property type="entry name" value="OxRdtase_FMN_N"/>
</dbReference>
<dbReference type="CDD" id="cd02932">
    <property type="entry name" value="OYE_YqiM_FMN"/>
    <property type="match status" value="1"/>
</dbReference>
<protein>
    <submittedName>
        <fullName evidence="7">NADPH dehydrogenase</fullName>
    </submittedName>
</protein>
<keyword evidence="4" id="KW-0521">NADP</keyword>
<dbReference type="Proteomes" id="UP000298030">
    <property type="component" value="Unassembled WGS sequence"/>
</dbReference>
<evidence type="ECO:0000256" key="4">
    <source>
        <dbReference type="ARBA" id="ARBA00022857"/>
    </source>
</evidence>
<accession>A0A4Y7TIT2</accession>
<feature type="domain" description="NADH:flavin oxidoreductase/NADH oxidase N-terminal" evidence="6">
    <location>
        <begin position="40"/>
        <end position="277"/>
    </location>
</feature>
<dbReference type="GO" id="GO:0010181">
    <property type="term" value="F:FMN binding"/>
    <property type="evidence" value="ECO:0007669"/>
    <property type="project" value="InterPro"/>
</dbReference>
<evidence type="ECO:0000313" key="7">
    <source>
        <dbReference type="EMBL" id="TEB34070.1"/>
    </source>
</evidence>
<comment type="caution">
    <text evidence="7">The sequence shown here is derived from an EMBL/GenBank/DDBJ whole genome shotgun (WGS) entry which is preliminary data.</text>
</comment>